<dbReference type="AlphaFoldDB" id="A0AB34J3Y4"/>
<protein>
    <recommendedName>
        <fullName evidence="4">BSD domain-containing protein</fullName>
    </recommendedName>
</protein>
<dbReference type="SUPFAM" id="SSF140383">
    <property type="entry name" value="BSD domain-like"/>
    <property type="match status" value="1"/>
</dbReference>
<feature type="compositionally biased region" description="Polar residues" evidence="1">
    <location>
        <begin position="195"/>
        <end position="217"/>
    </location>
</feature>
<organism evidence="2 3">
    <name type="scientific">Prymnesium parvum</name>
    <name type="common">Toxic golden alga</name>
    <dbReference type="NCBI Taxonomy" id="97485"/>
    <lineage>
        <taxon>Eukaryota</taxon>
        <taxon>Haptista</taxon>
        <taxon>Haptophyta</taxon>
        <taxon>Prymnesiophyceae</taxon>
        <taxon>Prymnesiales</taxon>
        <taxon>Prymnesiaceae</taxon>
        <taxon>Prymnesium</taxon>
    </lineage>
</organism>
<reference evidence="2 3" key="1">
    <citation type="journal article" date="2024" name="Science">
        <title>Giant polyketide synthase enzymes in the biosynthesis of giant marine polyether toxins.</title>
        <authorList>
            <person name="Fallon T.R."/>
            <person name="Shende V.V."/>
            <person name="Wierzbicki I.H."/>
            <person name="Pendleton A.L."/>
            <person name="Watervoot N.F."/>
            <person name="Auber R.P."/>
            <person name="Gonzalez D.J."/>
            <person name="Wisecaver J.H."/>
            <person name="Moore B.S."/>
        </authorList>
    </citation>
    <scope>NUCLEOTIDE SEQUENCE [LARGE SCALE GENOMIC DNA]</scope>
    <source>
        <strain evidence="2 3">12B1</strain>
    </source>
</reference>
<gene>
    <name evidence="2" type="ORF">AB1Y20_004951</name>
</gene>
<feature type="region of interest" description="Disordered" evidence="1">
    <location>
        <begin position="184"/>
        <end position="221"/>
    </location>
</feature>
<evidence type="ECO:0008006" key="4">
    <source>
        <dbReference type="Google" id="ProtNLM"/>
    </source>
</evidence>
<keyword evidence="3" id="KW-1185">Reference proteome</keyword>
<dbReference type="EMBL" id="JBGBPQ010000013">
    <property type="protein sequence ID" value="KAL1511661.1"/>
    <property type="molecule type" value="Genomic_DNA"/>
</dbReference>
<evidence type="ECO:0000256" key="1">
    <source>
        <dbReference type="SAM" id="MobiDB-lite"/>
    </source>
</evidence>
<proteinExistence type="predicted"/>
<feature type="region of interest" description="Disordered" evidence="1">
    <location>
        <begin position="255"/>
        <end position="286"/>
    </location>
</feature>
<comment type="caution">
    <text evidence="2">The sequence shown here is derived from an EMBL/GenBank/DDBJ whole genome shotgun (WGS) entry which is preliminary data.</text>
</comment>
<accession>A0AB34J3Y4</accession>
<dbReference type="Gene3D" id="1.10.3970.10">
    <property type="entry name" value="BSD domain"/>
    <property type="match status" value="1"/>
</dbReference>
<dbReference type="Proteomes" id="UP001515480">
    <property type="component" value="Unassembled WGS sequence"/>
</dbReference>
<evidence type="ECO:0000313" key="2">
    <source>
        <dbReference type="EMBL" id="KAL1511661.1"/>
    </source>
</evidence>
<feature type="compositionally biased region" description="Basic and acidic residues" evidence="1">
    <location>
        <begin position="277"/>
        <end position="286"/>
    </location>
</feature>
<name>A0AB34J3Y4_PRYPA</name>
<dbReference type="InterPro" id="IPR035925">
    <property type="entry name" value="BSD_dom_sf"/>
</dbReference>
<evidence type="ECO:0000313" key="3">
    <source>
        <dbReference type="Proteomes" id="UP001515480"/>
    </source>
</evidence>
<sequence length="286" mass="31117">MAWLSAAAAAASSFVQEAALKVHETIEHERSEFLDEYSRCRTSSAAPPPPRAAKDSKVRAALDEAKRMGVALFNPFDDQDSLERAAAERPARVIMLPWEMPGISEATRARMRALSQERATFLAPPVRGSSSYVFALSSNVALVMEALNIDQNLQRQRHLLVPEQISEELFFQNYFHHLHVMAEGGSTRDPPSLTDGASVSSPSPVLVTNSDKASSEGTEVPSVTPLEEAFECISEKFSQESLASEVALRLVDGANPAASLPGHKPSLQNDAASSWEEELRAELNAM</sequence>